<dbReference type="Proteomes" id="UP001108240">
    <property type="component" value="Unplaced"/>
</dbReference>
<dbReference type="PANTHER" id="PTHR24112:SF43">
    <property type="entry name" value="CAPPING PROTEIN, ARP2_3 AND MYOSIN-I LINKER PROTEIN 3"/>
    <property type="match status" value="1"/>
</dbReference>
<dbReference type="InterPro" id="IPR051279">
    <property type="entry name" value="PP1-Reg/Actin-Interact_Protein"/>
</dbReference>
<protein>
    <submittedName>
        <fullName evidence="3">Capping protein regulator and myosin 1 linker 3</fullName>
    </submittedName>
</protein>
<dbReference type="PANTHER" id="PTHR24112">
    <property type="entry name" value="LEUCINE-RICH REPEAT, ISOFORM F-RELATED"/>
    <property type="match status" value="1"/>
</dbReference>
<dbReference type="SUPFAM" id="SSF52047">
    <property type="entry name" value="RNI-like"/>
    <property type="match status" value="2"/>
</dbReference>
<proteinExistence type="predicted"/>
<keyword evidence="1" id="KW-0812">Transmembrane</keyword>
<dbReference type="Gene3D" id="3.80.10.10">
    <property type="entry name" value="Ribonuclease Inhibitor"/>
    <property type="match status" value="1"/>
</dbReference>
<sequence>HPLLSAQIKVCFGVGQFFIDRQIIFLSPISGGFSETYAALCDYNGITCKEEVQWDVDTIYHSQDNREFNLLDFSHLESGDLAVIVAAMAYNSWFTKLYCKDLRISSEVVEQILHTVSKSSSLEELTLENVGLKADFPQKMATALSENPASVIHSINLAHNTLDNQGTFIKVSLFLLYLSPPVCLFTCLCLFLHSLYHHVHLLFLSLSGCFFVLFCSSCLCFADLLCFNLYLFLAQPNCLVHLDLSGTDCTVDSLFGALLRGCCADLSYLNLSKNSFSHRKVRETLPSFRQFFSSAFSLTHISLASMKMPPDVLRALFLGLSSNPHITDLHLDISGCELRSAGAGIIQDLFPRVSCISTLDISDNGLDADLLCVIPAFSRHPSLKHLLLGKNFNIKGRVLDEVLQKLVHLVQEEECALQSLSLADSRLRSRGTVLVNALGSNACLKKVDLSGNGLDDTGARMLSKALLINTTLRSVTWDRNNTSATGFQDVARALEHNFTLQYMPIPLSDVTQAYRSAPERTEQALTKIQRALLRNNQTQRFSQKQALRLHQGLVTSTAEQVMERLCVRVQQQVCVLRGTGEGEELQAARQVLKEARNSRALYPSLCELAHVLSVDGPVRQRLDSLAGELAKAADKELQVIVDSMVSLCRELCPLSCAAAECLSPPLSSISERVSIPRSSIRTALMERAAQDINRALEEVKLSVVSYLTNSIVDQILQELYATHKTLVLQTNFSLHSSVHSEHVHKHRSSSRICSSSQLRQVSQMRRLEDGGTARRTHRHADILDVVEDDFGISIVSVFRESLATDSFVCLVVFKVSAISCNSAVLSSAQFAMFSLTSVLLHTGHNRH</sequence>
<keyword evidence="4" id="KW-1185">Reference proteome</keyword>
<accession>A0A9J7XLT3</accession>
<dbReference type="GO" id="GO:0016477">
    <property type="term" value="P:cell migration"/>
    <property type="evidence" value="ECO:0007669"/>
    <property type="project" value="TreeGrafter"/>
</dbReference>
<organism evidence="3 4">
    <name type="scientific">Cyprinus carpio carpio</name>
    <dbReference type="NCBI Taxonomy" id="630221"/>
    <lineage>
        <taxon>Eukaryota</taxon>
        <taxon>Metazoa</taxon>
        <taxon>Chordata</taxon>
        <taxon>Craniata</taxon>
        <taxon>Vertebrata</taxon>
        <taxon>Euteleostomi</taxon>
        <taxon>Actinopterygii</taxon>
        <taxon>Neopterygii</taxon>
        <taxon>Teleostei</taxon>
        <taxon>Ostariophysi</taxon>
        <taxon>Cypriniformes</taxon>
        <taxon>Cyprinidae</taxon>
        <taxon>Cyprininae</taxon>
        <taxon>Cyprinus</taxon>
    </lineage>
</organism>
<dbReference type="GO" id="GO:0005886">
    <property type="term" value="C:plasma membrane"/>
    <property type="evidence" value="ECO:0007669"/>
    <property type="project" value="TreeGrafter"/>
</dbReference>
<reference evidence="3" key="1">
    <citation type="submission" date="2025-08" db="UniProtKB">
        <authorList>
            <consortium name="Ensembl"/>
        </authorList>
    </citation>
    <scope>IDENTIFICATION</scope>
</reference>
<reference evidence="3" key="2">
    <citation type="submission" date="2025-09" db="UniProtKB">
        <authorList>
            <consortium name="Ensembl"/>
        </authorList>
    </citation>
    <scope>IDENTIFICATION</scope>
</reference>
<dbReference type="InterPro" id="IPR031943">
    <property type="entry name" value="CARMIL_C"/>
</dbReference>
<dbReference type="GeneTree" id="ENSGT00940000157990"/>
<feature type="domain" description="CARMIL C-terminal" evidence="2">
    <location>
        <begin position="649"/>
        <end position="751"/>
    </location>
</feature>
<evidence type="ECO:0000313" key="4">
    <source>
        <dbReference type="Proteomes" id="UP001108240"/>
    </source>
</evidence>
<keyword evidence="1" id="KW-1133">Transmembrane helix</keyword>
<evidence type="ECO:0000313" key="3">
    <source>
        <dbReference type="Ensembl" id="ENSCCRP00000107351.1"/>
    </source>
</evidence>
<dbReference type="InterPro" id="IPR032675">
    <property type="entry name" value="LRR_dom_sf"/>
</dbReference>
<dbReference type="GO" id="GO:0030027">
    <property type="term" value="C:lamellipodium"/>
    <property type="evidence" value="ECO:0007669"/>
    <property type="project" value="TreeGrafter"/>
</dbReference>
<keyword evidence="1" id="KW-0472">Membrane</keyword>
<evidence type="ECO:0000259" key="2">
    <source>
        <dbReference type="Pfam" id="PF16000"/>
    </source>
</evidence>
<dbReference type="AlphaFoldDB" id="A0A9J7XLT3"/>
<name>A0A9J7XLT3_CYPCA</name>
<dbReference type="GO" id="GO:0034315">
    <property type="term" value="P:regulation of Arp2/3 complex-mediated actin nucleation"/>
    <property type="evidence" value="ECO:0007669"/>
    <property type="project" value="TreeGrafter"/>
</dbReference>
<feature type="transmembrane region" description="Helical" evidence="1">
    <location>
        <begin position="208"/>
        <end position="233"/>
    </location>
</feature>
<dbReference type="Ensembl" id="ENSCCRT00000123044.1">
    <property type="protein sequence ID" value="ENSCCRP00000107351.1"/>
    <property type="gene ID" value="ENSCCRG00000048262.2"/>
</dbReference>
<dbReference type="Pfam" id="PF16000">
    <property type="entry name" value="CARMIL_C"/>
    <property type="match status" value="1"/>
</dbReference>
<evidence type="ECO:0000256" key="1">
    <source>
        <dbReference type="SAM" id="Phobius"/>
    </source>
</evidence>
<feature type="transmembrane region" description="Helical" evidence="1">
    <location>
        <begin position="174"/>
        <end position="196"/>
    </location>
</feature>